<comment type="caution">
    <text evidence="2">The sequence shown here is derived from an EMBL/GenBank/DDBJ whole genome shotgun (WGS) entry which is preliminary data.</text>
</comment>
<reference evidence="2" key="1">
    <citation type="submission" date="2022-09" db="EMBL/GenBank/DDBJ databases">
        <title>Novel Mycoplasma species identified in domestic and wild animals.</title>
        <authorList>
            <person name="Volokhov D.V."/>
            <person name="Furtak V.A."/>
            <person name="Zagorodnyaya T.A."/>
        </authorList>
    </citation>
    <scope>NUCLEOTIDE SEQUENCE</scope>
    <source>
        <strain evidence="2">Oakley</strain>
    </source>
</reference>
<evidence type="ECO:0000313" key="2">
    <source>
        <dbReference type="EMBL" id="MCV2232708.1"/>
    </source>
</evidence>
<organism evidence="2 3">
    <name type="scientific">Paracholeplasma manati</name>
    <dbReference type="NCBI Taxonomy" id="591373"/>
    <lineage>
        <taxon>Bacteria</taxon>
        <taxon>Bacillati</taxon>
        <taxon>Mycoplasmatota</taxon>
        <taxon>Mollicutes</taxon>
        <taxon>Acholeplasmatales</taxon>
        <taxon>Acholeplasmataceae</taxon>
        <taxon>Paracholeplasma</taxon>
    </lineage>
</organism>
<keyword evidence="1" id="KW-0472">Membrane</keyword>
<dbReference type="Proteomes" id="UP001177160">
    <property type="component" value="Unassembled WGS sequence"/>
</dbReference>
<protein>
    <submittedName>
        <fullName evidence="2">Uncharacterized protein</fullName>
    </submittedName>
</protein>
<evidence type="ECO:0000256" key="1">
    <source>
        <dbReference type="SAM" id="Phobius"/>
    </source>
</evidence>
<proteinExistence type="predicted"/>
<sequence length="117" mass="13512">MKKYTYIIGYVGTIVLLVALNNNFWYTIGKIGHWMDNGVSLLFIYLLISIWITRSQYKEGYFERKNAFKTSLWFGIPAITLLILTIINGFEIVSFGLYFMGALFLLAINYMMAGILK</sequence>
<feature type="transmembrane region" description="Helical" evidence="1">
    <location>
        <begin position="7"/>
        <end position="28"/>
    </location>
</feature>
<keyword evidence="1" id="KW-1133">Transmembrane helix</keyword>
<evidence type="ECO:0000313" key="3">
    <source>
        <dbReference type="Proteomes" id="UP001177160"/>
    </source>
</evidence>
<feature type="transmembrane region" description="Helical" evidence="1">
    <location>
        <begin position="96"/>
        <end position="116"/>
    </location>
</feature>
<feature type="transmembrane region" description="Helical" evidence="1">
    <location>
        <begin position="34"/>
        <end position="52"/>
    </location>
</feature>
<name>A0ABT2Y876_9MOLU</name>
<keyword evidence="1" id="KW-0812">Transmembrane</keyword>
<keyword evidence="3" id="KW-1185">Reference proteome</keyword>
<dbReference type="RefSeq" id="WP_263608897.1">
    <property type="nucleotide sequence ID" value="NZ_JAOVQM010000008.1"/>
</dbReference>
<gene>
    <name evidence="2" type="ORF">N7548_07740</name>
</gene>
<dbReference type="EMBL" id="JAOVQM010000008">
    <property type="protein sequence ID" value="MCV2232708.1"/>
    <property type="molecule type" value="Genomic_DNA"/>
</dbReference>
<feature type="transmembrane region" description="Helical" evidence="1">
    <location>
        <begin position="72"/>
        <end position="90"/>
    </location>
</feature>
<accession>A0ABT2Y876</accession>